<protein>
    <submittedName>
        <fullName evidence="2">Uncharacterized protein</fullName>
    </submittedName>
</protein>
<gene>
    <name evidence="2" type="ORF">SPI_05192</name>
</gene>
<feature type="compositionally biased region" description="Acidic residues" evidence="1">
    <location>
        <begin position="30"/>
        <end position="39"/>
    </location>
</feature>
<dbReference type="EMBL" id="AZHD01000008">
    <property type="protein sequence ID" value="OAA61168.1"/>
    <property type="molecule type" value="Genomic_DNA"/>
</dbReference>
<accession>A0A167U205</accession>
<evidence type="ECO:0000256" key="1">
    <source>
        <dbReference type="SAM" id="MobiDB-lite"/>
    </source>
</evidence>
<comment type="caution">
    <text evidence="2">The sequence shown here is derived from an EMBL/GenBank/DDBJ whole genome shotgun (WGS) entry which is preliminary data.</text>
</comment>
<name>A0A167U205_9HYPO</name>
<evidence type="ECO:0000313" key="2">
    <source>
        <dbReference type="EMBL" id="OAA61168.1"/>
    </source>
</evidence>
<keyword evidence="3" id="KW-1185">Reference proteome</keyword>
<proteinExistence type="predicted"/>
<sequence>MRAAKIRRTKHAERGGGGGGAASRSPEAGKEEEEEEEELAVCSVGRDGRLGH</sequence>
<dbReference type="Proteomes" id="UP000076874">
    <property type="component" value="Unassembled WGS sequence"/>
</dbReference>
<dbReference type="AlphaFoldDB" id="A0A167U205"/>
<feature type="region of interest" description="Disordered" evidence="1">
    <location>
        <begin position="1"/>
        <end position="52"/>
    </location>
</feature>
<evidence type="ECO:0000313" key="3">
    <source>
        <dbReference type="Proteomes" id="UP000076874"/>
    </source>
</evidence>
<reference evidence="2 3" key="1">
    <citation type="journal article" date="2016" name="Genome Biol. Evol.">
        <title>Divergent and convergent evolution of fungal pathogenicity.</title>
        <authorList>
            <person name="Shang Y."/>
            <person name="Xiao G."/>
            <person name="Zheng P."/>
            <person name="Cen K."/>
            <person name="Zhan S."/>
            <person name="Wang C."/>
        </authorList>
    </citation>
    <scope>NUCLEOTIDE SEQUENCE [LARGE SCALE GENOMIC DNA]</scope>
    <source>
        <strain evidence="2 3">RCEF 264</strain>
    </source>
</reference>
<feature type="compositionally biased region" description="Basic residues" evidence="1">
    <location>
        <begin position="1"/>
        <end position="11"/>
    </location>
</feature>
<organism evidence="2 3">
    <name type="scientific">Niveomyces insectorum RCEF 264</name>
    <dbReference type="NCBI Taxonomy" id="1081102"/>
    <lineage>
        <taxon>Eukaryota</taxon>
        <taxon>Fungi</taxon>
        <taxon>Dikarya</taxon>
        <taxon>Ascomycota</taxon>
        <taxon>Pezizomycotina</taxon>
        <taxon>Sordariomycetes</taxon>
        <taxon>Hypocreomycetidae</taxon>
        <taxon>Hypocreales</taxon>
        <taxon>Cordycipitaceae</taxon>
        <taxon>Niveomyces</taxon>
    </lineage>
</organism>